<accession>A0A3L5TUT4</accession>
<evidence type="ECO:0000313" key="1">
    <source>
        <dbReference type="EMBL" id="OPL33718.1"/>
    </source>
</evidence>
<feature type="non-terminal residue" evidence="1">
    <location>
        <position position="1"/>
    </location>
</feature>
<dbReference type="AlphaFoldDB" id="A0A3L5TUT4"/>
<dbReference type="Proteomes" id="UP000266721">
    <property type="component" value="Unassembled WGS sequence"/>
</dbReference>
<protein>
    <submittedName>
        <fullName evidence="1">Uncharacterized protein</fullName>
    </submittedName>
</protein>
<reference evidence="1 2" key="1">
    <citation type="journal article" date="2016" name="PLoS ONE">
        <title>A First Insight into the Genome of the Filter-Feeder Mussel Mytilus galloprovincialis.</title>
        <authorList>
            <person name="Murgarella M."/>
            <person name="Puiu D."/>
            <person name="Novoa B."/>
            <person name="Figueras A."/>
            <person name="Posada D."/>
            <person name="Canchaya C."/>
        </authorList>
    </citation>
    <scope>NUCLEOTIDE SEQUENCE [LARGE SCALE GENOMIC DNA]</scope>
    <source>
        <tissue evidence="1">Muscle</tissue>
    </source>
</reference>
<gene>
    <name evidence="1" type="ORF">AM593_08393</name>
</gene>
<keyword evidence="2" id="KW-1185">Reference proteome</keyword>
<organism evidence="1 2">
    <name type="scientific">Mytilus galloprovincialis</name>
    <name type="common">Mediterranean mussel</name>
    <dbReference type="NCBI Taxonomy" id="29158"/>
    <lineage>
        <taxon>Eukaryota</taxon>
        <taxon>Metazoa</taxon>
        <taxon>Spiralia</taxon>
        <taxon>Lophotrochozoa</taxon>
        <taxon>Mollusca</taxon>
        <taxon>Bivalvia</taxon>
        <taxon>Autobranchia</taxon>
        <taxon>Pteriomorphia</taxon>
        <taxon>Mytilida</taxon>
        <taxon>Mytiloidea</taxon>
        <taxon>Mytilidae</taxon>
        <taxon>Mytilinae</taxon>
        <taxon>Mytilus</taxon>
    </lineage>
</organism>
<dbReference type="EMBL" id="KV581768">
    <property type="protein sequence ID" value="OPL33718.1"/>
    <property type="molecule type" value="Genomic_DNA"/>
</dbReference>
<comment type="caution">
    <text evidence="1">The sequence shown here is derived from an EMBL/GenBank/DDBJ whole genome shotgun (WGS) entry which is preliminary data.</text>
</comment>
<evidence type="ECO:0000313" key="2">
    <source>
        <dbReference type="Proteomes" id="UP000266721"/>
    </source>
</evidence>
<sequence>MNHLVSGVNGALAGGTRMKRSDRYQTLFKMAGLYVPHGQSSGTMSSNYGTSINKTNISITRHSITQNFLLNSLTPRSEQKLNSYTRLDKQTWLFVEIIMSQCNTKVHKAPRYNSKNIYKEAKYWCTNRILEIFKQKTNCQCQGKNDLLGNVDPALHVAPLCGSC</sequence>
<name>A0A3L5TUT4_MYTGA</name>
<proteinExistence type="predicted"/>